<evidence type="ECO:0000256" key="3">
    <source>
        <dbReference type="ARBA" id="ARBA00023014"/>
    </source>
</evidence>
<dbReference type="InterPro" id="IPR058240">
    <property type="entry name" value="rSAM_sf"/>
</dbReference>
<dbReference type="SUPFAM" id="SSF102114">
    <property type="entry name" value="Radical SAM enzymes"/>
    <property type="match status" value="1"/>
</dbReference>
<dbReference type="Proteomes" id="UP000053352">
    <property type="component" value="Unassembled WGS sequence"/>
</dbReference>
<evidence type="ECO:0000313" key="6">
    <source>
        <dbReference type="EMBL" id="KSW12747.1"/>
    </source>
</evidence>
<protein>
    <submittedName>
        <fullName evidence="6">Radical SAM protein</fullName>
    </submittedName>
</protein>
<feature type="domain" description="Radical SAM core" evidence="5">
    <location>
        <begin position="27"/>
        <end position="253"/>
    </location>
</feature>
<dbReference type="GO" id="GO:0046872">
    <property type="term" value="F:metal ion binding"/>
    <property type="evidence" value="ECO:0007669"/>
    <property type="project" value="UniProtKB-KW"/>
</dbReference>
<dbReference type="PROSITE" id="PS51918">
    <property type="entry name" value="RADICAL_SAM"/>
    <property type="match status" value="1"/>
</dbReference>
<evidence type="ECO:0000256" key="4">
    <source>
        <dbReference type="SAM" id="MobiDB-lite"/>
    </source>
</evidence>
<dbReference type="PANTHER" id="PTHR43432:SF3">
    <property type="entry name" value="SLR0285 PROTEIN"/>
    <property type="match status" value="1"/>
</dbReference>
<feature type="region of interest" description="Disordered" evidence="4">
    <location>
        <begin position="297"/>
        <end position="333"/>
    </location>
</feature>
<reference evidence="6 7" key="1">
    <citation type="submission" date="2015-11" db="EMBL/GenBank/DDBJ databases">
        <title>Genome sequence of Pyrodictium occultum PL-19, a marine hyperthermophilic archaeon isolated from Volcano, Italy.</title>
        <authorList>
            <person name="Utturkar S."/>
            <person name="Huber H."/>
            <person name="Leptihn S."/>
            <person name="Brown S."/>
            <person name="Stetter K.O."/>
            <person name="Podar M."/>
        </authorList>
    </citation>
    <scope>NUCLEOTIDE SEQUENCE [LARGE SCALE GENOMIC DNA]</scope>
    <source>
        <strain evidence="6 7">PL-19</strain>
    </source>
</reference>
<comment type="caution">
    <text evidence="6">The sequence shown here is derived from an EMBL/GenBank/DDBJ whole genome shotgun (WGS) entry which is preliminary data.</text>
</comment>
<proteinExistence type="predicted"/>
<dbReference type="SFLD" id="SFLDG01084">
    <property type="entry name" value="Uncharacterised_Radical_SAM_Su"/>
    <property type="match status" value="1"/>
</dbReference>
<keyword evidence="3" id="KW-0411">Iron-sulfur</keyword>
<keyword evidence="7" id="KW-1185">Reference proteome</keyword>
<dbReference type="PANTHER" id="PTHR43432">
    <property type="entry name" value="SLR0285 PROTEIN"/>
    <property type="match status" value="1"/>
</dbReference>
<dbReference type="SFLD" id="SFLDS00029">
    <property type="entry name" value="Radical_SAM"/>
    <property type="match status" value="1"/>
</dbReference>
<dbReference type="Gene3D" id="3.80.30.30">
    <property type="match status" value="1"/>
</dbReference>
<dbReference type="InterPro" id="IPR007197">
    <property type="entry name" value="rSAM"/>
</dbReference>
<evidence type="ECO:0000259" key="5">
    <source>
        <dbReference type="PROSITE" id="PS51918"/>
    </source>
</evidence>
<feature type="compositionally biased region" description="Basic and acidic residues" evidence="4">
    <location>
        <begin position="303"/>
        <end position="315"/>
    </location>
</feature>
<dbReference type="GO" id="GO:0051536">
    <property type="term" value="F:iron-sulfur cluster binding"/>
    <property type="evidence" value="ECO:0007669"/>
    <property type="project" value="UniProtKB-KW"/>
</dbReference>
<dbReference type="RefSeq" id="WP_058371421.1">
    <property type="nucleotide sequence ID" value="NZ_LNTB01000001.1"/>
</dbReference>
<evidence type="ECO:0000313" key="7">
    <source>
        <dbReference type="Proteomes" id="UP000053352"/>
    </source>
</evidence>
<dbReference type="OrthoDB" id="15538at2157"/>
<sequence length="333" mass="38121">MPGRGRRPLLPEGRLIKTFDPWGSSLCTCPVKYSLNPYTGCSHFCLYCYATAYIGVRRSTPKKDYRERLLRDLVRIDPRYHIDISTSSDPYPPEEERYRLTRWTLEQLLPRGFRVLIITKGALVARDANILSQGNAAVTMTITTMDRRLAARLEPGAPPPRDRVRALEKLNEAGVPLGIRLDPVFPGLTDSEEMIQEVLEAARAAEARFVVTSIYKARPDNLRRMLEAFPELEEEYRRLYPAGRRWINGYWYAPLEVRARIVERVRRIALRLGMEFATCREGMQHLHTAPTCDGSHLIPLRIRPREPPRSGRLDEWLSPQQAGEASAKPAELS</sequence>
<dbReference type="InterPro" id="IPR006638">
    <property type="entry name" value="Elp3/MiaA/NifB-like_rSAM"/>
</dbReference>
<evidence type="ECO:0000256" key="2">
    <source>
        <dbReference type="ARBA" id="ARBA00023004"/>
    </source>
</evidence>
<dbReference type="InterPro" id="IPR040086">
    <property type="entry name" value="MJ0683-like"/>
</dbReference>
<accession>A0A0V8RXG3</accession>
<evidence type="ECO:0000256" key="1">
    <source>
        <dbReference type="ARBA" id="ARBA00022723"/>
    </source>
</evidence>
<gene>
    <name evidence="6" type="ORF">CF15_06040</name>
</gene>
<dbReference type="Pfam" id="PF04055">
    <property type="entry name" value="Radical_SAM"/>
    <property type="match status" value="1"/>
</dbReference>
<keyword evidence="2" id="KW-0408">Iron</keyword>
<dbReference type="EMBL" id="LNTB01000001">
    <property type="protein sequence ID" value="KSW12747.1"/>
    <property type="molecule type" value="Genomic_DNA"/>
</dbReference>
<name>A0A0V8RXG3_PYROC</name>
<organism evidence="6 7">
    <name type="scientific">Pyrodictium occultum</name>
    <dbReference type="NCBI Taxonomy" id="2309"/>
    <lineage>
        <taxon>Archaea</taxon>
        <taxon>Thermoproteota</taxon>
        <taxon>Thermoprotei</taxon>
        <taxon>Desulfurococcales</taxon>
        <taxon>Pyrodictiaceae</taxon>
        <taxon>Pyrodictium</taxon>
    </lineage>
</organism>
<dbReference type="CDD" id="cd01335">
    <property type="entry name" value="Radical_SAM"/>
    <property type="match status" value="1"/>
</dbReference>
<dbReference type="GO" id="GO:0003824">
    <property type="term" value="F:catalytic activity"/>
    <property type="evidence" value="ECO:0007669"/>
    <property type="project" value="InterPro"/>
</dbReference>
<dbReference type="AlphaFoldDB" id="A0A0V8RXG3"/>
<keyword evidence="1" id="KW-0479">Metal-binding</keyword>
<dbReference type="SMART" id="SM00729">
    <property type="entry name" value="Elp3"/>
    <property type="match status" value="1"/>
</dbReference>